<gene>
    <name evidence="2" type="ORF">F4556_000704</name>
</gene>
<feature type="transmembrane region" description="Helical" evidence="1">
    <location>
        <begin position="68"/>
        <end position="90"/>
    </location>
</feature>
<organism evidence="2 3">
    <name type="scientific">Kitasatospora gansuensis</name>
    <dbReference type="NCBI Taxonomy" id="258050"/>
    <lineage>
        <taxon>Bacteria</taxon>
        <taxon>Bacillati</taxon>
        <taxon>Actinomycetota</taxon>
        <taxon>Actinomycetes</taxon>
        <taxon>Kitasatosporales</taxon>
        <taxon>Streptomycetaceae</taxon>
        <taxon>Kitasatospora</taxon>
    </lineage>
</organism>
<name>A0A7W7S755_9ACTN</name>
<proteinExistence type="predicted"/>
<accession>A0A7W7S755</accession>
<keyword evidence="1" id="KW-0472">Membrane</keyword>
<keyword evidence="1" id="KW-0812">Transmembrane</keyword>
<comment type="caution">
    <text evidence="2">The sequence shown here is derived from an EMBL/GenBank/DDBJ whole genome shotgun (WGS) entry which is preliminary data.</text>
</comment>
<evidence type="ECO:0000313" key="3">
    <source>
        <dbReference type="Proteomes" id="UP000573327"/>
    </source>
</evidence>
<reference evidence="2 3" key="1">
    <citation type="submission" date="2020-08" db="EMBL/GenBank/DDBJ databases">
        <title>Sequencing the genomes of 1000 actinobacteria strains.</title>
        <authorList>
            <person name="Klenk H.-P."/>
        </authorList>
    </citation>
    <scope>NUCLEOTIDE SEQUENCE [LARGE SCALE GENOMIC DNA]</scope>
    <source>
        <strain evidence="2 3">DSM 44786</strain>
    </source>
</reference>
<feature type="transmembrane region" description="Helical" evidence="1">
    <location>
        <begin position="102"/>
        <end position="123"/>
    </location>
</feature>
<feature type="transmembrane region" description="Helical" evidence="1">
    <location>
        <begin position="152"/>
        <end position="170"/>
    </location>
</feature>
<protein>
    <submittedName>
        <fullName evidence="2">Uncharacterized protein</fullName>
    </submittedName>
</protein>
<dbReference type="RefSeq" id="WP_184911504.1">
    <property type="nucleotide sequence ID" value="NZ_JACHJR010000001.1"/>
</dbReference>
<evidence type="ECO:0000313" key="2">
    <source>
        <dbReference type="EMBL" id="MBB4945169.1"/>
    </source>
</evidence>
<feature type="transmembrane region" description="Helical" evidence="1">
    <location>
        <begin position="27"/>
        <end position="48"/>
    </location>
</feature>
<sequence>MTELLKPATTAQPRGLLDQLNGPHHRAALNVFLFIVIAHWAEHLTQAYQIWVLDWPLPKSKGMLGLAYPWLVTSEWMHYGYALIMLIGLFTLRRGFVGRNRAWWTAALVIQFWHHIEHLLLFVQAQSGHFLFGKPVATSLLQLVFPRVELHLFYNTVVFLPMVIAMYLHLRPNAAELAESSCSCHPAERQLADA</sequence>
<dbReference type="EMBL" id="JACHJR010000001">
    <property type="protein sequence ID" value="MBB4945169.1"/>
    <property type="molecule type" value="Genomic_DNA"/>
</dbReference>
<keyword evidence="3" id="KW-1185">Reference proteome</keyword>
<keyword evidence="1" id="KW-1133">Transmembrane helix</keyword>
<dbReference type="Proteomes" id="UP000573327">
    <property type="component" value="Unassembled WGS sequence"/>
</dbReference>
<evidence type="ECO:0000256" key="1">
    <source>
        <dbReference type="SAM" id="Phobius"/>
    </source>
</evidence>
<dbReference type="AlphaFoldDB" id="A0A7W7S755"/>